<reference evidence="2 3" key="1">
    <citation type="submission" date="2016-11" db="EMBL/GenBank/DDBJ databases">
        <authorList>
            <person name="Jaros S."/>
            <person name="Januszkiewicz K."/>
            <person name="Wedrychowicz H."/>
        </authorList>
    </citation>
    <scope>NUCLEOTIDE SEQUENCE [LARGE SCALE GENOMIC DNA]</scope>
    <source>
        <strain evidence="2 3">DSM 24574</strain>
    </source>
</reference>
<dbReference type="OrthoDB" id="9783727at2"/>
<protein>
    <recommendedName>
        <fullName evidence="1">DUF6194 domain-containing protein</fullName>
    </recommendedName>
</protein>
<evidence type="ECO:0000259" key="1">
    <source>
        <dbReference type="Pfam" id="PF19694"/>
    </source>
</evidence>
<dbReference type="EMBL" id="FQWQ01000002">
    <property type="protein sequence ID" value="SHH29451.1"/>
    <property type="molecule type" value="Genomic_DNA"/>
</dbReference>
<dbReference type="Pfam" id="PF19694">
    <property type="entry name" value="DUF6194"/>
    <property type="match status" value="1"/>
</dbReference>
<feature type="domain" description="DUF6194" evidence="1">
    <location>
        <begin position="2"/>
        <end position="142"/>
    </location>
</feature>
<evidence type="ECO:0000313" key="3">
    <source>
        <dbReference type="Proteomes" id="UP000184212"/>
    </source>
</evidence>
<organism evidence="2 3">
    <name type="scientific">Chryseolinea serpens</name>
    <dbReference type="NCBI Taxonomy" id="947013"/>
    <lineage>
        <taxon>Bacteria</taxon>
        <taxon>Pseudomonadati</taxon>
        <taxon>Bacteroidota</taxon>
        <taxon>Cytophagia</taxon>
        <taxon>Cytophagales</taxon>
        <taxon>Fulvivirgaceae</taxon>
        <taxon>Chryseolinea</taxon>
    </lineage>
</organism>
<proteinExistence type="predicted"/>
<dbReference type="AlphaFoldDB" id="A0A1M5RTH4"/>
<accession>A0A1M5RTH4</accession>
<sequence>MMELTELIDTITADFEKTRVQEKDGDYFFFYAAEEKFPFATIVTSDNEYDHVSNLNRGGLFRLNIGIDKSTFAAMFGSIAAKAGIGGYLDSGIDFTEKNKLFPHPVYGSMYWISIINPERETYTRLNALLSLSYKKAVGRQRDV</sequence>
<keyword evidence="3" id="KW-1185">Reference proteome</keyword>
<gene>
    <name evidence="2" type="ORF">SAMN04488109_3565</name>
</gene>
<evidence type="ECO:0000313" key="2">
    <source>
        <dbReference type="EMBL" id="SHH29451.1"/>
    </source>
</evidence>
<dbReference type="STRING" id="947013.SAMN04488109_3565"/>
<dbReference type="InterPro" id="IPR045676">
    <property type="entry name" value="DUF6194"/>
</dbReference>
<dbReference type="Proteomes" id="UP000184212">
    <property type="component" value="Unassembled WGS sequence"/>
</dbReference>
<dbReference type="RefSeq" id="WP_084138209.1">
    <property type="nucleotide sequence ID" value="NZ_FQWQ01000002.1"/>
</dbReference>
<name>A0A1M5RTH4_9BACT</name>